<dbReference type="CDD" id="cd05325">
    <property type="entry name" value="carb_red_sniffer_like_SDR_c"/>
    <property type="match status" value="1"/>
</dbReference>
<evidence type="ECO:0008006" key="6">
    <source>
        <dbReference type="Google" id="ProtNLM"/>
    </source>
</evidence>
<dbReference type="InterPro" id="IPR051468">
    <property type="entry name" value="Fungal_SecMetab_SDRs"/>
</dbReference>
<dbReference type="PRINTS" id="PR00080">
    <property type="entry name" value="SDRFAMILY"/>
</dbReference>
<gene>
    <name evidence="4" type="ORF">L9F63_012593</name>
</gene>
<dbReference type="Gene3D" id="3.40.50.720">
    <property type="entry name" value="NAD(P)-binding Rossmann-like Domain"/>
    <property type="match status" value="1"/>
</dbReference>
<sequence>ELQNLARSNKEIRVIQLDTTKFDTFDKVAQEVEKIVGDEGLNCLINNAGINMDIPTIDEVTVEALTSHFLTNTVGPIMLAKAFIPLLKKTSSRNSDVSIGISRAAVINVTSILGSITLNTEGGFVGYRESKAALNMLSRTLATQLKKDKILVTVLHPGWVQTDMGGPNANLTIDESVNDIVKTLYSLNEKHHAGFVQYDGKELPW</sequence>
<dbReference type="Pfam" id="PF00106">
    <property type="entry name" value="adh_short"/>
    <property type="match status" value="1"/>
</dbReference>
<feature type="non-terminal residue" evidence="4">
    <location>
        <position position="205"/>
    </location>
</feature>
<protein>
    <recommendedName>
        <fullName evidence="6">C-factor</fullName>
    </recommendedName>
</protein>
<evidence type="ECO:0000313" key="5">
    <source>
        <dbReference type="Proteomes" id="UP001233999"/>
    </source>
</evidence>
<comment type="caution">
    <text evidence="4">The sequence shown here is derived from an EMBL/GenBank/DDBJ whole genome shotgun (WGS) entry which is preliminary data.</text>
</comment>
<evidence type="ECO:0000256" key="3">
    <source>
        <dbReference type="RuleBase" id="RU000363"/>
    </source>
</evidence>
<accession>A0AAD8ACV0</accession>
<dbReference type="PANTHER" id="PTHR43544:SF7">
    <property type="entry name" value="NADB-LER2"/>
    <property type="match status" value="1"/>
</dbReference>
<comment type="similarity">
    <text evidence="3">Belongs to the short-chain dehydrogenases/reductases (SDR) family.</text>
</comment>
<evidence type="ECO:0000256" key="2">
    <source>
        <dbReference type="ARBA" id="ARBA00023002"/>
    </source>
</evidence>
<dbReference type="GO" id="GO:0016491">
    <property type="term" value="F:oxidoreductase activity"/>
    <property type="evidence" value="ECO:0007669"/>
    <property type="project" value="UniProtKB-KW"/>
</dbReference>
<keyword evidence="1" id="KW-0521">NADP</keyword>
<keyword evidence="5" id="KW-1185">Reference proteome</keyword>
<proteinExistence type="inferred from homology"/>
<dbReference type="AlphaFoldDB" id="A0AAD8ACV0"/>
<organism evidence="4 5">
    <name type="scientific">Diploptera punctata</name>
    <name type="common">Pacific beetle cockroach</name>
    <dbReference type="NCBI Taxonomy" id="6984"/>
    <lineage>
        <taxon>Eukaryota</taxon>
        <taxon>Metazoa</taxon>
        <taxon>Ecdysozoa</taxon>
        <taxon>Arthropoda</taxon>
        <taxon>Hexapoda</taxon>
        <taxon>Insecta</taxon>
        <taxon>Pterygota</taxon>
        <taxon>Neoptera</taxon>
        <taxon>Polyneoptera</taxon>
        <taxon>Dictyoptera</taxon>
        <taxon>Blattodea</taxon>
        <taxon>Blaberoidea</taxon>
        <taxon>Blaberidae</taxon>
        <taxon>Diplopterinae</taxon>
        <taxon>Diploptera</taxon>
    </lineage>
</organism>
<dbReference type="PRINTS" id="PR00081">
    <property type="entry name" value="GDHRDH"/>
</dbReference>
<reference evidence="4" key="1">
    <citation type="journal article" date="2023" name="IScience">
        <title>Live-bearing cockroach genome reveals convergent evolutionary mechanisms linked to viviparity in insects and beyond.</title>
        <authorList>
            <person name="Fouks B."/>
            <person name="Harrison M.C."/>
            <person name="Mikhailova A.A."/>
            <person name="Marchal E."/>
            <person name="English S."/>
            <person name="Carruthers M."/>
            <person name="Jennings E.C."/>
            <person name="Chiamaka E.L."/>
            <person name="Frigard R.A."/>
            <person name="Pippel M."/>
            <person name="Attardo G.M."/>
            <person name="Benoit J.B."/>
            <person name="Bornberg-Bauer E."/>
            <person name="Tobe S.S."/>
        </authorList>
    </citation>
    <scope>NUCLEOTIDE SEQUENCE</scope>
    <source>
        <strain evidence="4">Stay&amp;Tobe</strain>
    </source>
</reference>
<dbReference type="EMBL" id="JASPKZ010001991">
    <property type="protein sequence ID" value="KAJ9596385.1"/>
    <property type="molecule type" value="Genomic_DNA"/>
</dbReference>
<dbReference type="PANTHER" id="PTHR43544">
    <property type="entry name" value="SHORT-CHAIN DEHYDROGENASE/REDUCTASE"/>
    <property type="match status" value="1"/>
</dbReference>
<dbReference type="GO" id="GO:0005737">
    <property type="term" value="C:cytoplasm"/>
    <property type="evidence" value="ECO:0007669"/>
    <property type="project" value="TreeGrafter"/>
</dbReference>
<dbReference type="SUPFAM" id="SSF51735">
    <property type="entry name" value="NAD(P)-binding Rossmann-fold domains"/>
    <property type="match status" value="1"/>
</dbReference>
<dbReference type="InterPro" id="IPR002347">
    <property type="entry name" value="SDR_fam"/>
</dbReference>
<reference evidence="4" key="2">
    <citation type="submission" date="2023-05" db="EMBL/GenBank/DDBJ databases">
        <authorList>
            <person name="Fouks B."/>
        </authorList>
    </citation>
    <scope>NUCLEOTIDE SEQUENCE</scope>
    <source>
        <strain evidence="4">Stay&amp;Tobe</strain>
        <tissue evidence="4">Testes</tissue>
    </source>
</reference>
<evidence type="ECO:0000256" key="1">
    <source>
        <dbReference type="ARBA" id="ARBA00022857"/>
    </source>
</evidence>
<dbReference type="InterPro" id="IPR036291">
    <property type="entry name" value="NAD(P)-bd_dom_sf"/>
</dbReference>
<evidence type="ECO:0000313" key="4">
    <source>
        <dbReference type="EMBL" id="KAJ9596385.1"/>
    </source>
</evidence>
<keyword evidence="2" id="KW-0560">Oxidoreductase</keyword>
<dbReference type="Proteomes" id="UP001233999">
    <property type="component" value="Unassembled WGS sequence"/>
</dbReference>
<name>A0AAD8ACV0_DIPPU</name>